<reference evidence="2 3" key="1">
    <citation type="submission" date="2018-12" db="EMBL/GenBank/DDBJ databases">
        <title>Complete genome sequence of Streptomyces ficellus NRRL8067, the producer of ficellomycin, feldamycin and nojirimycin.</title>
        <authorList>
            <person name="Zhang H."/>
            <person name="Yue R."/>
            <person name="Liu Y."/>
            <person name="Li M."/>
            <person name="Mu H."/>
            <person name="Zhang J."/>
        </authorList>
    </citation>
    <scope>NUCLEOTIDE SEQUENCE [LARGE SCALE GENOMIC DNA]</scope>
    <source>
        <strain evidence="2 3">NRRL 8067</strain>
    </source>
</reference>
<name>A0A6I6FP82_9ACTN</name>
<protein>
    <submittedName>
        <fullName evidence="2">DUF2470 domain-containing protein</fullName>
    </submittedName>
</protein>
<feature type="domain" description="DUF2470" evidence="1">
    <location>
        <begin position="155"/>
        <end position="227"/>
    </location>
</feature>
<dbReference type="KEGG" id="sfic:EIZ62_15360"/>
<dbReference type="OrthoDB" id="3381348at2"/>
<dbReference type="AlphaFoldDB" id="A0A6I6FP82"/>
<evidence type="ECO:0000259" key="1">
    <source>
        <dbReference type="Pfam" id="PF10615"/>
    </source>
</evidence>
<dbReference type="Pfam" id="PF10615">
    <property type="entry name" value="DUF2470"/>
    <property type="match status" value="1"/>
</dbReference>
<dbReference type="SUPFAM" id="SSF50475">
    <property type="entry name" value="FMN-binding split barrel"/>
    <property type="match status" value="1"/>
</dbReference>
<evidence type="ECO:0000313" key="3">
    <source>
        <dbReference type="Proteomes" id="UP000422572"/>
    </source>
</evidence>
<sequence length="248" mass="26942">MSSRTDARSPEPSSAERVRTVLAAARSLTVTTHGYRCDLVGAHALDDRGRLTLCLPADCHLAAAVACAPRGDLAAMLQFTDVAPTAVRHRVRARVTLSGWLTRGGTKGDPGTPGVELRLDAVRATVDTGDDVVDLVGLDELVLADADPLAGHEAALLLHLTDDHPDAVTCLTRLVEPHRLHGVRRVVPVGLDRFGVTLRLEHARTHEDVRLPFRVPLREAGEFGDRIQALLADAHACSRRRRRLYTRP</sequence>
<dbReference type="InterPro" id="IPR019595">
    <property type="entry name" value="DUF2470"/>
</dbReference>
<gene>
    <name evidence="2" type="ORF">EIZ62_15360</name>
</gene>
<proteinExistence type="predicted"/>
<dbReference type="Gene3D" id="3.20.180.10">
    <property type="entry name" value="PNP-oxidase-like"/>
    <property type="match status" value="1"/>
</dbReference>
<dbReference type="InterPro" id="IPR037119">
    <property type="entry name" value="Haem_oxidase_HugZ-like_sf"/>
</dbReference>
<organism evidence="2 3">
    <name type="scientific">Streptomyces ficellus</name>
    <dbReference type="NCBI Taxonomy" id="1977088"/>
    <lineage>
        <taxon>Bacteria</taxon>
        <taxon>Bacillati</taxon>
        <taxon>Actinomycetota</taxon>
        <taxon>Actinomycetes</taxon>
        <taxon>Kitasatosporales</taxon>
        <taxon>Streptomycetaceae</taxon>
        <taxon>Streptomyces</taxon>
    </lineage>
</organism>
<dbReference type="EMBL" id="CP034279">
    <property type="protein sequence ID" value="QGV79468.1"/>
    <property type="molecule type" value="Genomic_DNA"/>
</dbReference>
<accession>A0A6I6FP82</accession>
<dbReference type="Proteomes" id="UP000422572">
    <property type="component" value="Chromosome"/>
</dbReference>
<evidence type="ECO:0000313" key="2">
    <source>
        <dbReference type="EMBL" id="QGV79468.1"/>
    </source>
</evidence>
<dbReference type="RefSeq" id="WP_156693213.1">
    <property type="nucleotide sequence ID" value="NZ_CP034279.1"/>
</dbReference>
<keyword evidence="3" id="KW-1185">Reference proteome</keyword>